<keyword evidence="5" id="KW-1185">Reference proteome</keyword>
<dbReference type="Proteomes" id="UP000181897">
    <property type="component" value="Chromosome"/>
</dbReference>
<feature type="domain" description="Phospholipase D N-terminal" evidence="3">
    <location>
        <begin position="39"/>
        <end position="130"/>
    </location>
</feature>
<keyword evidence="1" id="KW-0732">Signal</keyword>
<evidence type="ECO:0000256" key="1">
    <source>
        <dbReference type="SAM" id="SignalP"/>
    </source>
</evidence>
<dbReference type="InterPro" id="IPR006311">
    <property type="entry name" value="TAT_signal"/>
</dbReference>
<dbReference type="PROSITE" id="PS51318">
    <property type="entry name" value="TAT"/>
    <property type="match status" value="1"/>
</dbReference>
<accession>A0A1J0WCN1</accession>
<protein>
    <submittedName>
        <fullName evidence="4">Alkaline phosphatase</fullName>
    </submittedName>
</protein>
<reference evidence="4 5" key="1">
    <citation type="submission" date="2016-11" db="EMBL/GenBank/DDBJ databases">
        <title>Complete genome sequence of Sulfitobacter sp. AM1-D1, a toxic bacteria associated with marine dinoflagellate Alexandrium minutum in East China Sea.</title>
        <authorList>
            <person name="Yang Q."/>
            <person name="Zhang X."/>
            <person name="Tian X."/>
        </authorList>
    </citation>
    <scope>NUCLEOTIDE SEQUENCE [LARGE SCALE GENOMIC DNA]</scope>
    <source>
        <strain evidence="4 5">AM1-D1</strain>
    </source>
</reference>
<sequence length="517" mass="57355">MTKLLRPSRRSVLAGSAAFAASLAMPAISRAASRPVFTHGVQSGDVDTNSGMIWTRTDRPARVMVEVSTTESFANARRLSPMDAVPGHDMAIKRLLQDLPSDQDVFYRFTAADLSDINVTSEPLVGRFRTAPTARRNVRFAWSGDTAGQGWGIDADGMRTYATMARHTPDFFLHSGDTIYADGPMQEEVALDDGGIWKNVVLTDEKRKVAETLDEFRGQYKYNMLDEHVRALNAQVPVFMQWDDHEVTNNWSASKDLSGDDRYSEKSVALLAARAAQAFHEMTPLRMTPAEPNRVYRKINYGPMLDVFFLDLRSYRGPNGTSQETEINAESVILGAEQMAWLKRELTNSIATWKVIASDMPIGLVVPDGDKIEAVANRNDGAPGGRELEIAELLRFIKNARVQNTVWFTADVHYTAAHYYNPDKAQFQDFEPFWEFVSGPLHAGTFGPNALDGTFGPELKFVKAPAEGQVNLPPSAGLQFFGLVDIDAQTQQMTVRLMDRADTELYSVTLDPKGASI</sequence>
<dbReference type="InterPro" id="IPR038607">
    <property type="entry name" value="PhoD-like_sf"/>
</dbReference>
<dbReference type="InterPro" id="IPR032093">
    <property type="entry name" value="PhoD_N"/>
</dbReference>
<dbReference type="InterPro" id="IPR052900">
    <property type="entry name" value="Phospholipid_Metab_Enz"/>
</dbReference>
<dbReference type="EMBL" id="CP018076">
    <property type="protein sequence ID" value="APE42061.1"/>
    <property type="molecule type" value="Genomic_DNA"/>
</dbReference>
<feature type="domain" description="PhoD-like phosphatase metallophosphatase" evidence="2">
    <location>
        <begin position="140"/>
        <end position="497"/>
    </location>
</feature>
<organism evidence="4 5">
    <name type="scientific">Sulfitobacter alexandrii</name>
    <dbReference type="NCBI Taxonomy" id="1917485"/>
    <lineage>
        <taxon>Bacteria</taxon>
        <taxon>Pseudomonadati</taxon>
        <taxon>Pseudomonadota</taxon>
        <taxon>Alphaproteobacteria</taxon>
        <taxon>Rhodobacterales</taxon>
        <taxon>Roseobacteraceae</taxon>
        <taxon>Sulfitobacter</taxon>
    </lineage>
</organism>
<dbReference type="RefSeq" id="WP_071969332.1">
    <property type="nucleotide sequence ID" value="NZ_CP018076.1"/>
</dbReference>
<proteinExistence type="predicted"/>
<dbReference type="STRING" id="1917485.BOO69_00520"/>
<dbReference type="InterPro" id="IPR018946">
    <property type="entry name" value="PhoD-like_MPP"/>
</dbReference>
<dbReference type="PANTHER" id="PTHR43606">
    <property type="entry name" value="PHOSPHATASE, PUTATIVE (AFU_ORTHOLOGUE AFUA_6G08710)-RELATED"/>
    <property type="match status" value="1"/>
</dbReference>
<dbReference type="AlphaFoldDB" id="A0A1J0WCN1"/>
<gene>
    <name evidence="4" type="ORF">BOO69_00520</name>
</gene>
<dbReference type="Pfam" id="PF09423">
    <property type="entry name" value="PhoD"/>
    <property type="match status" value="1"/>
</dbReference>
<evidence type="ECO:0000313" key="4">
    <source>
        <dbReference type="EMBL" id="APE42061.1"/>
    </source>
</evidence>
<dbReference type="InterPro" id="IPR029052">
    <property type="entry name" value="Metallo-depent_PP-like"/>
</dbReference>
<dbReference type="Gene3D" id="3.60.21.70">
    <property type="entry name" value="PhoD-like phosphatase"/>
    <property type="match status" value="1"/>
</dbReference>
<evidence type="ECO:0000259" key="2">
    <source>
        <dbReference type="Pfam" id="PF09423"/>
    </source>
</evidence>
<dbReference type="SUPFAM" id="SSF56300">
    <property type="entry name" value="Metallo-dependent phosphatases"/>
    <property type="match status" value="1"/>
</dbReference>
<dbReference type="KEGG" id="suam:BOO69_00520"/>
<dbReference type="Gene3D" id="2.60.40.380">
    <property type="entry name" value="Purple acid phosphatase-like, N-terminal"/>
    <property type="match status" value="1"/>
</dbReference>
<dbReference type="Pfam" id="PF16655">
    <property type="entry name" value="PhoD_N"/>
    <property type="match status" value="1"/>
</dbReference>
<feature type="signal peptide" evidence="1">
    <location>
        <begin position="1"/>
        <end position="31"/>
    </location>
</feature>
<evidence type="ECO:0000313" key="5">
    <source>
        <dbReference type="Proteomes" id="UP000181897"/>
    </source>
</evidence>
<dbReference type="PANTHER" id="PTHR43606:SF1">
    <property type="entry name" value="PHOD-LIKE PHOSPHATASE METALLOPHOSPHATASE DOMAIN-CONTAINING PROTEIN"/>
    <property type="match status" value="1"/>
</dbReference>
<name>A0A1J0WCN1_9RHOB</name>
<feature type="chain" id="PRO_5012927079" evidence="1">
    <location>
        <begin position="32"/>
        <end position="517"/>
    </location>
</feature>
<evidence type="ECO:0000259" key="3">
    <source>
        <dbReference type="Pfam" id="PF16655"/>
    </source>
</evidence>
<dbReference type="OrthoDB" id="327733at2"/>